<keyword evidence="3" id="KW-0808">Transferase</keyword>
<reference evidence="3 4" key="1">
    <citation type="submission" date="2009-04" db="EMBL/GenBank/DDBJ databases">
        <authorList>
            <person name="Qin X."/>
            <person name="Bachman B."/>
            <person name="Battles P."/>
            <person name="Bell A."/>
            <person name="Bess C."/>
            <person name="Bickham C."/>
            <person name="Chaboub L."/>
            <person name="Chen D."/>
            <person name="Coyle M."/>
            <person name="Deiros D.R."/>
            <person name="Dinh H."/>
            <person name="Forbes L."/>
            <person name="Fowler G."/>
            <person name="Francisco L."/>
            <person name="Fu Q."/>
            <person name="Gubbala S."/>
            <person name="Hale W."/>
            <person name="Han Y."/>
            <person name="Hemphill L."/>
            <person name="Highlander S.K."/>
            <person name="Hirani K."/>
            <person name="Hogues M."/>
            <person name="Jackson L."/>
            <person name="Jakkamsetti A."/>
            <person name="Javaid M."/>
            <person name="Jiang H."/>
            <person name="Korchina V."/>
            <person name="Kovar C."/>
            <person name="Lara F."/>
            <person name="Lee S."/>
            <person name="Mata R."/>
            <person name="Mathew T."/>
            <person name="Moen C."/>
            <person name="Morales K."/>
            <person name="Munidasa M."/>
            <person name="Nazareth L."/>
            <person name="Ngo R."/>
            <person name="Nguyen L."/>
            <person name="Okwuonu G."/>
            <person name="Ongeri F."/>
            <person name="Patil S."/>
            <person name="Petrosino J."/>
            <person name="Pham C."/>
            <person name="Pham P."/>
            <person name="Pu L.-L."/>
            <person name="Puazo M."/>
            <person name="Raj R."/>
            <person name="Reid J."/>
            <person name="Rouhana J."/>
            <person name="Saada N."/>
            <person name="Shang Y."/>
            <person name="Simmons D."/>
            <person name="Thornton R."/>
            <person name="Warren J."/>
            <person name="Weissenberger G."/>
            <person name="Zhang J."/>
            <person name="Zhang L."/>
            <person name="Zhou C."/>
            <person name="Zhu D."/>
            <person name="Muzny D."/>
            <person name="Worley K."/>
            <person name="Gibbs R."/>
        </authorList>
    </citation>
    <scope>NUCLEOTIDE SEQUENCE [LARGE SCALE GENOMIC DNA]</scope>
    <source>
        <strain evidence="3 4">F0268</strain>
    </source>
</reference>
<gene>
    <name evidence="3" type="ORF">HMPREF6123_1899</name>
</gene>
<name>C2KZI0_9FIRM</name>
<dbReference type="AlphaFoldDB" id="C2KZI0"/>
<dbReference type="FunCoup" id="C2KZI0">
    <property type="interactions" value="4"/>
</dbReference>
<dbReference type="EMBL" id="ACKX01000189">
    <property type="protein sequence ID" value="EEJ50810.1"/>
    <property type="molecule type" value="Genomic_DNA"/>
</dbReference>
<feature type="domain" description="Glycosyl transferase family 1" evidence="1">
    <location>
        <begin position="195"/>
        <end position="343"/>
    </location>
</feature>
<sequence length="374" mass="42493">MEKRVLILASVASMIGQFNRDNISLLQEMGYKVDVACNFKNGSTFSEESAKQLKKELIEQGVRCFHVDFSRSPVQIGKHVQCYRTVKRLMLENQYLFCHCHSPIGGAIARIAGHATKTKIIYTAHGFHFFKGASVLNWAIYYPIELLLSYWTNCLITINKEDYYRAKYKFHVKKTVYIPGVGIDSNRFLNLGISREQKRQELGLSKEDIFVLSVGELNKNKNHEVVVRALAGLKGQNIVYMIAGEGNQREHLKTLAEENGVSLRLLGFREDICPLLEAADVFAFPSKREGLSVSVMEAMFMKKPVIASKIRGNIDLIKDGENGLLVYPNTVDAWEQGMNKMINTIGTYHLGEKKRLKSLEKKNINEKMMQIYKG</sequence>
<dbReference type="InterPro" id="IPR001296">
    <property type="entry name" value="Glyco_trans_1"/>
</dbReference>
<evidence type="ECO:0000259" key="1">
    <source>
        <dbReference type="Pfam" id="PF00534"/>
    </source>
</evidence>
<dbReference type="OrthoDB" id="9806653at2"/>
<dbReference type="STRING" id="585501.HMPREF6123_1899"/>
<dbReference type="Gene3D" id="3.40.50.2000">
    <property type="entry name" value="Glycogen Phosphorylase B"/>
    <property type="match status" value="2"/>
</dbReference>
<dbReference type="RefSeq" id="WP_007157045.1">
    <property type="nucleotide sequence ID" value="NZ_GG668534.1"/>
</dbReference>
<evidence type="ECO:0000259" key="2">
    <source>
        <dbReference type="Pfam" id="PF13477"/>
    </source>
</evidence>
<comment type="caution">
    <text evidence="3">The sequence shown here is derived from an EMBL/GenBank/DDBJ whole genome shotgun (WGS) entry which is preliminary data.</text>
</comment>
<feature type="domain" description="Glycosyltransferase subfamily 4-like N-terminal" evidence="2">
    <location>
        <begin position="23"/>
        <end position="158"/>
    </location>
</feature>
<protein>
    <submittedName>
        <fullName evidence="3">Glycosyltransferase, group 1 family protein</fullName>
        <ecNumber evidence="3">2.4.-.-</ecNumber>
    </submittedName>
</protein>
<keyword evidence="4" id="KW-1185">Reference proteome</keyword>
<dbReference type="SUPFAM" id="SSF53756">
    <property type="entry name" value="UDP-Glycosyltransferase/glycogen phosphorylase"/>
    <property type="match status" value="1"/>
</dbReference>
<dbReference type="CDD" id="cd03808">
    <property type="entry name" value="GT4_CapM-like"/>
    <property type="match status" value="1"/>
</dbReference>
<accession>C2KZI0</accession>
<dbReference type="InterPro" id="IPR028098">
    <property type="entry name" value="Glyco_trans_4-like_N"/>
</dbReference>
<dbReference type="InParanoid" id="C2KZI0"/>
<dbReference type="PANTHER" id="PTHR12526:SF630">
    <property type="entry name" value="GLYCOSYLTRANSFERASE"/>
    <property type="match status" value="1"/>
</dbReference>
<evidence type="ECO:0000313" key="4">
    <source>
        <dbReference type="Proteomes" id="UP000004121"/>
    </source>
</evidence>
<dbReference type="eggNOG" id="COG0438">
    <property type="taxonomic scope" value="Bacteria"/>
</dbReference>
<dbReference type="HOGENOM" id="CLU_009583_0_1_9"/>
<dbReference type="GO" id="GO:0016757">
    <property type="term" value="F:glycosyltransferase activity"/>
    <property type="evidence" value="ECO:0007669"/>
    <property type="project" value="UniProtKB-KW"/>
</dbReference>
<dbReference type="Proteomes" id="UP000004121">
    <property type="component" value="Unassembled WGS sequence"/>
</dbReference>
<dbReference type="PANTHER" id="PTHR12526">
    <property type="entry name" value="GLYCOSYLTRANSFERASE"/>
    <property type="match status" value="1"/>
</dbReference>
<organism evidence="3 4">
    <name type="scientific">Oribacterium sinus F0268</name>
    <dbReference type="NCBI Taxonomy" id="585501"/>
    <lineage>
        <taxon>Bacteria</taxon>
        <taxon>Bacillati</taxon>
        <taxon>Bacillota</taxon>
        <taxon>Clostridia</taxon>
        <taxon>Lachnospirales</taxon>
        <taxon>Lachnospiraceae</taxon>
        <taxon>Oribacterium</taxon>
    </lineage>
</organism>
<evidence type="ECO:0000313" key="3">
    <source>
        <dbReference type="EMBL" id="EEJ50810.1"/>
    </source>
</evidence>
<keyword evidence="3" id="KW-0328">Glycosyltransferase</keyword>
<dbReference type="EC" id="2.4.-.-" evidence="3"/>
<dbReference type="Pfam" id="PF13477">
    <property type="entry name" value="Glyco_trans_4_2"/>
    <property type="match status" value="1"/>
</dbReference>
<dbReference type="Pfam" id="PF00534">
    <property type="entry name" value="Glycos_transf_1"/>
    <property type="match status" value="1"/>
</dbReference>
<proteinExistence type="predicted"/>